<dbReference type="PROSITE" id="PS50018">
    <property type="entry name" value="RAS_GTPASE_ACTIV_2"/>
    <property type="match status" value="1"/>
</dbReference>
<accession>A0AAU9WND4</accession>
<protein>
    <recommendedName>
        <fullName evidence="1">Ras-GAP domain-containing protein</fullName>
    </recommendedName>
</protein>
<dbReference type="SUPFAM" id="SSF48350">
    <property type="entry name" value="GTPase activation domain, GAP"/>
    <property type="match status" value="1"/>
</dbReference>
<proteinExistence type="predicted"/>
<dbReference type="Gene3D" id="1.10.506.10">
    <property type="entry name" value="GTPase Activation - p120gap, domain 1"/>
    <property type="match status" value="1"/>
</dbReference>
<dbReference type="SMART" id="SM00323">
    <property type="entry name" value="RasGAP"/>
    <property type="match status" value="1"/>
</dbReference>
<dbReference type="SUPFAM" id="SSF143885">
    <property type="entry name" value="RGC domain-like"/>
    <property type="match status" value="1"/>
</dbReference>
<dbReference type="PANTHER" id="PTHR14149">
    <property type="entry name" value="RAS GTPASE-ACTIVATING PROTEIN WITH IQ MOTIF"/>
    <property type="match status" value="1"/>
</dbReference>
<feature type="domain" description="Ras-GAP" evidence="1">
    <location>
        <begin position="135"/>
        <end position="345"/>
    </location>
</feature>
<evidence type="ECO:0000259" key="1">
    <source>
        <dbReference type="PROSITE" id="PS50018"/>
    </source>
</evidence>
<dbReference type="Pfam" id="PF00616">
    <property type="entry name" value="RasGAP"/>
    <property type="match status" value="1"/>
</dbReference>
<dbReference type="PANTHER" id="PTHR14149:SF17">
    <property type="entry name" value="GTPASE-ACTIVATING PROTEIN"/>
    <property type="match status" value="1"/>
</dbReference>
<keyword evidence="3" id="KW-1185">Reference proteome</keyword>
<sequence length="775" mass="89208">MAALDNLSPRLETEKLQHNSIHRQIQVLKDKISDLSRTNYELEKEVRFFDQRIGLLINHKKGIEELTDYFVEGERSSKCEKIDSETQQQKYGNLFFLLQTEASYLAQLTRIVSLDEIDDLLQPVLFSLYGNQYELREEYLLLTMFQLALKYEVNESETFNSLLRANTAITRMMTTYTRRGPGQEYLKSTLGALVRHVVDQDHLQLEINPLKVYVEIYGSPVNLSFGQLTMERALDDPRVQEVIQERSRSLKTVASQFVSAITGSLHTVPYGIRWLCSTIVYLVKEKYPNVSDTNIASLIGGFFLLRFLNPAIVTPNAYMLVNKPASQCARRNLTLIAKLLQSMANPHAVKNHFKEEYMQPLQSFATEHVDDVQDFLMKLFKFNEITDFYETLEIEQYLSLSKDIKIRITPNEMYRIHELILKHKEELALTEDDPLHIILDELGPPGKQLSYSMNATICLTLTNRWDHSKVLRSESFEMLVPIKPPIEERSTKEELKTLSVKLFSLDVKFMEERSLVSALKLAKSSVAPSEGETSESRFRREQAAKLADCILQTYKQYREESDKLIKDPDFLQEVKQEVQHKVLRYFRLKPKVNSLREVYGTLLQQESYLKDQLSVYKEYLAAVRAKAVTGSSKREVNYGYASESGNAPISFSYSQLEKEGVAVEGQKFPDKRKSELVVRITSSQPGVYQVCLHNTGDSSASCEVHLNLEELLELQHRREQCRVQLPSAHLTEDVKEVGAATCLCFYFFLIAYHADVLIPNNERKIVIMSGKAEKW</sequence>
<dbReference type="InterPro" id="IPR008936">
    <property type="entry name" value="Rho_GTPase_activation_prot"/>
</dbReference>
<gene>
    <name evidence="2" type="ORF">PMEA_00008557</name>
</gene>
<dbReference type="InterPro" id="IPR001936">
    <property type="entry name" value="RasGAP_dom"/>
</dbReference>
<name>A0AAU9WND4_9CNID</name>
<dbReference type="Pfam" id="PF03836">
    <property type="entry name" value="RasGAP_C"/>
    <property type="match status" value="1"/>
</dbReference>
<evidence type="ECO:0000313" key="3">
    <source>
        <dbReference type="Proteomes" id="UP001159428"/>
    </source>
</evidence>
<comment type="caution">
    <text evidence="2">The sequence shown here is derived from an EMBL/GenBank/DDBJ whole genome shotgun (WGS) entry which is preliminary data.</text>
</comment>
<reference evidence="2 3" key="1">
    <citation type="submission" date="2022-05" db="EMBL/GenBank/DDBJ databases">
        <authorList>
            <consortium name="Genoscope - CEA"/>
            <person name="William W."/>
        </authorList>
    </citation>
    <scope>NUCLEOTIDE SEQUENCE [LARGE SCALE GENOMIC DNA]</scope>
</reference>
<dbReference type="GO" id="GO:0005938">
    <property type="term" value="C:cell cortex"/>
    <property type="evidence" value="ECO:0007669"/>
    <property type="project" value="TreeGrafter"/>
</dbReference>
<evidence type="ECO:0000313" key="2">
    <source>
        <dbReference type="EMBL" id="CAH3119885.1"/>
    </source>
</evidence>
<organism evidence="2 3">
    <name type="scientific">Pocillopora meandrina</name>
    <dbReference type="NCBI Taxonomy" id="46732"/>
    <lineage>
        <taxon>Eukaryota</taxon>
        <taxon>Metazoa</taxon>
        <taxon>Cnidaria</taxon>
        <taxon>Anthozoa</taxon>
        <taxon>Hexacorallia</taxon>
        <taxon>Scleractinia</taxon>
        <taxon>Astrocoeniina</taxon>
        <taxon>Pocilloporidae</taxon>
        <taxon>Pocillopora</taxon>
    </lineage>
</organism>
<dbReference type="EMBL" id="CALNXJ010000017">
    <property type="protein sequence ID" value="CAH3119885.1"/>
    <property type="molecule type" value="Genomic_DNA"/>
</dbReference>
<dbReference type="GO" id="GO:0046580">
    <property type="term" value="P:negative regulation of Ras protein signal transduction"/>
    <property type="evidence" value="ECO:0007669"/>
    <property type="project" value="TreeGrafter"/>
</dbReference>
<dbReference type="GO" id="GO:0005096">
    <property type="term" value="F:GTPase activator activity"/>
    <property type="evidence" value="ECO:0007669"/>
    <property type="project" value="TreeGrafter"/>
</dbReference>
<dbReference type="InterPro" id="IPR000593">
    <property type="entry name" value="RasGAP_C"/>
</dbReference>
<dbReference type="Proteomes" id="UP001159428">
    <property type="component" value="Unassembled WGS sequence"/>
</dbReference>
<dbReference type="AlphaFoldDB" id="A0AAU9WND4"/>